<feature type="repeat" description="WD" evidence="7">
    <location>
        <begin position="254"/>
        <end position="282"/>
    </location>
</feature>
<name>A0A7R9VE69_9CHLO</name>
<keyword evidence="3" id="KW-0804">Transcription</keyword>
<organism evidence="8">
    <name type="scientific">Chlamydomonas euryale</name>
    <dbReference type="NCBI Taxonomy" id="1486919"/>
    <lineage>
        <taxon>Eukaryota</taxon>
        <taxon>Viridiplantae</taxon>
        <taxon>Chlorophyta</taxon>
        <taxon>core chlorophytes</taxon>
        <taxon>Chlorophyceae</taxon>
        <taxon>CS clade</taxon>
        <taxon>Chlamydomonadales</taxon>
        <taxon>Chlamydomonadaceae</taxon>
        <taxon>Chlamydomonas</taxon>
    </lineage>
</organism>
<gene>
    <name evidence="8" type="ORF">CEUR00632_LOCUS11804</name>
</gene>
<keyword evidence="3" id="KW-0805">Transcription regulation</keyword>
<evidence type="ECO:0000256" key="5">
    <source>
        <dbReference type="ARBA" id="ARBA00022737"/>
    </source>
</evidence>
<dbReference type="PANTHER" id="PTHR19861">
    <property type="entry name" value="WD40 REPEAT PROTEIN SWD2"/>
    <property type="match status" value="1"/>
</dbReference>
<dbReference type="SMART" id="SM00320">
    <property type="entry name" value="WD40"/>
    <property type="match status" value="5"/>
</dbReference>
<keyword evidence="3" id="KW-0806">Transcription termination</keyword>
<dbReference type="SUPFAM" id="SSF50978">
    <property type="entry name" value="WD40 repeat-like"/>
    <property type="match status" value="1"/>
</dbReference>
<evidence type="ECO:0000256" key="7">
    <source>
        <dbReference type="PROSITE-ProRule" id="PRU00221"/>
    </source>
</evidence>
<dbReference type="GO" id="GO:0003682">
    <property type="term" value="F:chromatin binding"/>
    <property type="evidence" value="ECO:0007669"/>
    <property type="project" value="TreeGrafter"/>
</dbReference>
<accession>A0A7R9VE69</accession>
<protein>
    <recommendedName>
        <fullName evidence="9">Anaphase-promoting complex subunit 4 WD40 domain-containing protein</fullName>
    </recommendedName>
</protein>
<dbReference type="GO" id="GO:0006353">
    <property type="term" value="P:DNA-templated transcription termination"/>
    <property type="evidence" value="ECO:0007669"/>
    <property type="project" value="UniProtKB-KW"/>
</dbReference>
<dbReference type="InterPro" id="IPR037867">
    <property type="entry name" value="Swd2/WDR82"/>
</dbReference>
<dbReference type="AlphaFoldDB" id="A0A7R9VE69"/>
<keyword evidence="6" id="KW-0539">Nucleus</keyword>
<evidence type="ECO:0000256" key="4">
    <source>
        <dbReference type="ARBA" id="ARBA00022574"/>
    </source>
</evidence>
<dbReference type="PROSITE" id="PS50294">
    <property type="entry name" value="WD_REPEATS_REGION"/>
    <property type="match status" value="1"/>
</dbReference>
<evidence type="ECO:0000256" key="2">
    <source>
        <dbReference type="ARBA" id="ARBA00005616"/>
    </source>
</evidence>
<feature type="repeat" description="WD" evidence="7">
    <location>
        <begin position="108"/>
        <end position="143"/>
    </location>
</feature>
<dbReference type="PRINTS" id="PR00320">
    <property type="entry name" value="GPROTEINBRPT"/>
</dbReference>
<dbReference type="Gene3D" id="2.130.10.10">
    <property type="entry name" value="YVTN repeat-like/Quinoprotein amine dehydrogenase"/>
    <property type="match status" value="2"/>
</dbReference>
<dbReference type="InterPro" id="IPR036322">
    <property type="entry name" value="WD40_repeat_dom_sf"/>
</dbReference>
<dbReference type="PANTHER" id="PTHR19861:SF0">
    <property type="entry name" value="WD REPEAT-CONTAINING PROTEIN 82"/>
    <property type="match status" value="1"/>
</dbReference>
<evidence type="ECO:0000313" key="8">
    <source>
        <dbReference type="EMBL" id="CAD8293059.1"/>
    </source>
</evidence>
<dbReference type="Pfam" id="PF00400">
    <property type="entry name" value="WD40"/>
    <property type="match status" value="2"/>
</dbReference>
<comment type="subcellular location">
    <subcellularLocation>
        <location evidence="1">Nucleus</location>
    </subcellularLocation>
</comment>
<dbReference type="InterPro" id="IPR015943">
    <property type="entry name" value="WD40/YVTN_repeat-like_dom_sf"/>
</dbReference>
<dbReference type="InterPro" id="IPR020472">
    <property type="entry name" value="WD40_PAC1"/>
</dbReference>
<evidence type="ECO:0000256" key="3">
    <source>
        <dbReference type="ARBA" id="ARBA00022472"/>
    </source>
</evidence>
<keyword evidence="4 7" id="KW-0853">WD repeat</keyword>
<evidence type="ECO:0000256" key="1">
    <source>
        <dbReference type="ARBA" id="ARBA00004123"/>
    </source>
</evidence>
<evidence type="ECO:0008006" key="9">
    <source>
        <dbReference type="Google" id="ProtNLM"/>
    </source>
</evidence>
<sequence>MQLNVDDAVIRAMGMGKVYKDFASRVNSIDFHRCEDLLVTASDDDSIRLYNTSTGERGDVFFSKKYGVQNICFTHHPSHVVYGTRKAVANDHALRYQDLCRNEYLRYYRGHSAPLNTLCLSPKTDMFMSAAQDKTVRLWDLRTNICQGLLSTPGNPVASFDQQGLVFGVGTEAGLLKLYDVRSYDKGPFDTFVVQDEVNSTSLFADIKFSYDGKYLLVTVEGKVYVLDAFNGTVVRRILNTAPEGSTPMEAVISADNKYVLQGCEDRNIRVWSIATGAEVATWPGHAGTPNCLRWSSRQVLVASACQALALWVPNLAMLESQIIGRSI</sequence>
<evidence type="ECO:0000256" key="6">
    <source>
        <dbReference type="ARBA" id="ARBA00023242"/>
    </source>
</evidence>
<keyword evidence="5" id="KW-0677">Repeat</keyword>
<dbReference type="GO" id="GO:0048188">
    <property type="term" value="C:Set1C/COMPASS complex"/>
    <property type="evidence" value="ECO:0007669"/>
    <property type="project" value="TreeGrafter"/>
</dbReference>
<comment type="similarity">
    <text evidence="2">Belongs to the WD repeat SWD2 family.</text>
</comment>
<proteinExistence type="inferred from homology"/>
<dbReference type="InterPro" id="IPR001680">
    <property type="entry name" value="WD40_rpt"/>
</dbReference>
<dbReference type="EMBL" id="HBEC01025721">
    <property type="protein sequence ID" value="CAD8293059.1"/>
    <property type="molecule type" value="Transcribed_RNA"/>
</dbReference>
<feature type="repeat" description="WD" evidence="7">
    <location>
        <begin position="19"/>
        <end position="60"/>
    </location>
</feature>
<reference evidence="8" key="1">
    <citation type="submission" date="2021-01" db="EMBL/GenBank/DDBJ databases">
        <authorList>
            <person name="Corre E."/>
            <person name="Pelletier E."/>
            <person name="Niang G."/>
            <person name="Scheremetjew M."/>
            <person name="Finn R."/>
            <person name="Kale V."/>
            <person name="Holt S."/>
            <person name="Cochrane G."/>
            <person name="Meng A."/>
            <person name="Brown T."/>
            <person name="Cohen L."/>
        </authorList>
    </citation>
    <scope>NUCLEOTIDE SEQUENCE</scope>
    <source>
        <strain evidence="8">CCMP219</strain>
    </source>
</reference>
<dbReference type="PROSITE" id="PS50082">
    <property type="entry name" value="WD_REPEATS_2"/>
    <property type="match status" value="3"/>
</dbReference>